<protein>
    <submittedName>
        <fullName evidence="1">Uncharacterized protein</fullName>
    </submittedName>
</protein>
<sequence length="242" mass="27244">MSSTEYVLNIPLWTEDEFGDYNIDYRFVSYKDFFGTSARPKIDFDCKAFDGNLIEKRYNQKFELINLYMHHNSGLCDDDSLNDYALALLLFAGYATSPRHLARNIIRQYNFKGGLADTRYNISLQSGLKTVLFVVIAGSVVEGVAKVLAGALSVTSHYIEEEEELPTIPAIILVDRIIILAKVTIPEKAITLIGNNICPHDQTTVDLYSPINTPTGSINRYDGEQLSDLFQALEAFKSFIYD</sequence>
<name>A0A0D2N2L2_HYPSF</name>
<organism evidence="1 2">
    <name type="scientific">Hypholoma sublateritium (strain FD-334 SS-4)</name>
    <dbReference type="NCBI Taxonomy" id="945553"/>
    <lineage>
        <taxon>Eukaryota</taxon>
        <taxon>Fungi</taxon>
        <taxon>Dikarya</taxon>
        <taxon>Basidiomycota</taxon>
        <taxon>Agaricomycotina</taxon>
        <taxon>Agaricomycetes</taxon>
        <taxon>Agaricomycetidae</taxon>
        <taxon>Agaricales</taxon>
        <taxon>Agaricineae</taxon>
        <taxon>Strophariaceae</taxon>
        <taxon>Hypholoma</taxon>
    </lineage>
</organism>
<gene>
    <name evidence="1" type="ORF">HYPSUDRAFT_209489</name>
</gene>
<dbReference type="Proteomes" id="UP000054270">
    <property type="component" value="Unassembled WGS sequence"/>
</dbReference>
<reference evidence="2" key="1">
    <citation type="submission" date="2014-04" db="EMBL/GenBank/DDBJ databases">
        <title>Evolutionary Origins and Diversification of the Mycorrhizal Mutualists.</title>
        <authorList>
            <consortium name="DOE Joint Genome Institute"/>
            <consortium name="Mycorrhizal Genomics Consortium"/>
            <person name="Kohler A."/>
            <person name="Kuo A."/>
            <person name="Nagy L.G."/>
            <person name="Floudas D."/>
            <person name="Copeland A."/>
            <person name="Barry K.W."/>
            <person name="Cichocki N."/>
            <person name="Veneault-Fourrey C."/>
            <person name="LaButti K."/>
            <person name="Lindquist E.A."/>
            <person name="Lipzen A."/>
            <person name="Lundell T."/>
            <person name="Morin E."/>
            <person name="Murat C."/>
            <person name="Riley R."/>
            <person name="Ohm R."/>
            <person name="Sun H."/>
            <person name="Tunlid A."/>
            <person name="Henrissat B."/>
            <person name="Grigoriev I.V."/>
            <person name="Hibbett D.S."/>
            <person name="Martin F."/>
        </authorList>
    </citation>
    <scope>NUCLEOTIDE SEQUENCE [LARGE SCALE GENOMIC DNA]</scope>
    <source>
        <strain evidence="2">FD-334 SS-4</strain>
    </source>
</reference>
<proteinExistence type="predicted"/>
<dbReference type="EMBL" id="KN817736">
    <property type="protein sequence ID" value="KJA13494.1"/>
    <property type="molecule type" value="Genomic_DNA"/>
</dbReference>
<evidence type="ECO:0000313" key="2">
    <source>
        <dbReference type="Proteomes" id="UP000054270"/>
    </source>
</evidence>
<dbReference type="AlphaFoldDB" id="A0A0D2N2L2"/>
<evidence type="ECO:0000313" key="1">
    <source>
        <dbReference type="EMBL" id="KJA13494.1"/>
    </source>
</evidence>
<accession>A0A0D2N2L2</accession>
<keyword evidence="2" id="KW-1185">Reference proteome</keyword>